<protein>
    <submittedName>
        <fullName evidence="2">Uncharacterized protein</fullName>
    </submittedName>
</protein>
<proteinExistence type="predicted"/>
<accession>A0AAE2SXX9</accession>
<dbReference type="AlphaFoldDB" id="A0AAE2SXX9"/>
<dbReference type="Proteomes" id="UP000538507">
    <property type="component" value="Unassembled WGS sequence"/>
</dbReference>
<evidence type="ECO:0000313" key="3">
    <source>
        <dbReference type="Proteomes" id="UP000538507"/>
    </source>
</evidence>
<dbReference type="EMBL" id="JACIGO010000006">
    <property type="protein sequence ID" value="MBB4292361.1"/>
    <property type="molecule type" value="Genomic_DNA"/>
</dbReference>
<evidence type="ECO:0000256" key="1">
    <source>
        <dbReference type="SAM" id="MobiDB-lite"/>
    </source>
</evidence>
<name>A0AAE2SXX9_RHILE</name>
<comment type="caution">
    <text evidence="2">The sequence shown here is derived from an EMBL/GenBank/DDBJ whole genome shotgun (WGS) entry which is preliminary data.</text>
</comment>
<evidence type="ECO:0000313" key="2">
    <source>
        <dbReference type="EMBL" id="MBB4292361.1"/>
    </source>
</evidence>
<reference evidence="2 3" key="1">
    <citation type="submission" date="2020-08" db="EMBL/GenBank/DDBJ databases">
        <title>Genomic Encyclopedia of Type Strains, Phase IV (KMG-V): Genome sequencing to study the core and pangenomes of soil and plant-associated prokaryotes.</title>
        <authorList>
            <person name="Whitman W."/>
        </authorList>
    </citation>
    <scope>NUCLEOTIDE SEQUENCE [LARGE SCALE GENOMIC DNA]</scope>
    <source>
        <strain evidence="2 3">SEMIA 415</strain>
    </source>
</reference>
<organism evidence="2 3">
    <name type="scientific">Rhizobium leguminosarum</name>
    <dbReference type="NCBI Taxonomy" id="384"/>
    <lineage>
        <taxon>Bacteria</taxon>
        <taxon>Pseudomonadati</taxon>
        <taxon>Pseudomonadota</taxon>
        <taxon>Alphaproteobacteria</taxon>
        <taxon>Hyphomicrobiales</taxon>
        <taxon>Rhizobiaceae</taxon>
        <taxon>Rhizobium/Agrobacterium group</taxon>
        <taxon>Rhizobium</taxon>
    </lineage>
</organism>
<sequence length="35" mass="3850">MLHKNLIAGEWGGGDTSGERRSAATAKYLSSWRRS</sequence>
<feature type="region of interest" description="Disordered" evidence="1">
    <location>
        <begin position="1"/>
        <end position="22"/>
    </location>
</feature>
<gene>
    <name evidence="2" type="ORF">GGE16_004440</name>
</gene>